<comment type="caution">
    <text evidence="2">The sequence shown here is derived from an EMBL/GenBank/DDBJ whole genome shotgun (WGS) entry which is preliminary data.</text>
</comment>
<accession>A0A9R1XJR0</accession>
<dbReference type="EMBL" id="NBSK02000003">
    <property type="protein sequence ID" value="KAJ0215319.1"/>
    <property type="molecule type" value="Genomic_DNA"/>
</dbReference>
<feature type="compositionally biased region" description="Basic and acidic residues" evidence="1">
    <location>
        <begin position="39"/>
        <end position="48"/>
    </location>
</feature>
<evidence type="ECO:0000256" key="1">
    <source>
        <dbReference type="SAM" id="MobiDB-lite"/>
    </source>
</evidence>
<feature type="compositionally biased region" description="Low complexity" evidence="1">
    <location>
        <begin position="14"/>
        <end position="29"/>
    </location>
</feature>
<dbReference type="Proteomes" id="UP000235145">
    <property type="component" value="Unassembled WGS sequence"/>
</dbReference>
<dbReference type="PANTHER" id="PTHR12302">
    <property type="entry name" value="EBNA2 BINDING PROTEIN P100"/>
    <property type="match status" value="1"/>
</dbReference>
<sequence>MFLLTPGKETKDVSSATPTPTPATTPSATQQPGVNVGNEVKKGKGEVTPEHTKLLRLEEQARQQGVGLWDRSPGAMEVAIRNLPPYAFGDLSNLDAMGLLASNKGKPMEAILEKFRDGGSLRVYLLPEFHFVLVFVARIQVPHASFSANIFFK</sequence>
<reference evidence="2 3" key="1">
    <citation type="journal article" date="2017" name="Nat. Commun.">
        <title>Genome assembly with in vitro proximity ligation data and whole-genome triplication in lettuce.</title>
        <authorList>
            <person name="Reyes-Chin-Wo S."/>
            <person name="Wang Z."/>
            <person name="Yang X."/>
            <person name="Kozik A."/>
            <person name="Arikit S."/>
            <person name="Song C."/>
            <person name="Xia L."/>
            <person name="Froenicke L."/>
            <person name="Lavelle D.O."/>
            <person name="Truco M.J."/>
            <person name="Xia R."/>
            <person name="Zhu S."/>
            <person name="Xu C."/>
            <person name="Xu H."/>
            <person name="Xu X."/>
            <person name="Cox K."/>
            <person name="Korf I."/>
            <person name="Meyers B.C."/>
            <person name="Michelmore R.W."/>
        </authorList>
    </citation>
    <scope>NUCLEOTIDE SEQUENCE [LARGE SCALE GENOMIC DNA]</scope>
    <source>
        <strain evidence="3">cv. Salinas</strain>
        <tissue evidence="2">Seedlings</tissue>
    </source>
</reference>
<proteinExistence type="predicted"/>
<organism evidence="2 3">
    <name type="scientific">Lactuca sativa</name>
    <name type="common">Garden lettuce</name>
    <dbReference type="NCBI Taxonomy" id="4236"/>
    <lineage>
        <taxon>Eukaryota</taxon>
        <taxon>Viridiplantae</taxon>
        <taxon>Streptophyta</taxon>
        <taxon>Embryophyta</taxon>
        <taxon>Tracheophyta</taxon>
        <taxon>Spermatophyta</taxon>
        <taxon>Magnoliopsida</taxon>
        <taxon>eudicotyledons</taxon>
        <taxon>Gunneridae</taxon>
        <taxon>Pentapetalae</taxon>
        <taxon>asterids</taxon>
        <taxon>campanulids</taxon>
        <taxon>Asterales</taxon>
        <taxon>Asteraceae</taxon>
        <taxon>Cichorioideae</taxon>
        <taxon>Cichorieae</taxon>
        <taxon>Lactucinae</taxon>
        <taxon>Lactuca</taxon>
    </lineage>
</organism>
<dbReference type="AlphaFoldDB" id="A0A9R1XJR0"/>
<dbReference type="Gene3D" id="2.40.50.90">
    <property type="match status" value="1"/>
</dbReference>
<evidence type="ECO:0000313" key="3">
    <source>
        <dbReference type="Proteomes" id="UP000235145"/>
    </source>
</evidence>
<feature type="region of interest" description="Disordered" evidence="1">
    <location>
        <begin position="1"/>
        <end position="48"/>
    </location>
</feature>
<name>A0A9R1XJR0_LACSA</name>
<evidence type="ECO:0000313" key="2">
    <source>
        <dbReference type="EMBL" id="KAJ0215319.1"/>
    </source>
</evidence>
<dbReference type="PANTHER" id="PTHR12302:SF2">
    <property type="entry name" value="STAPHYLOCOCCAL NUCLEASE DOMAIN-CONTAINING PROTEIN 1"/>
    <property type="match status" value="1"/>
</dbReference>
<gene>
    <name evidence="2" type="ORF">LSAT_V11C300138820</name>
</gene>
<protein>
    <submittedName>
        <fullName evidence="2">Uncharacterized protein</fullName>
    </submittedName>
</protein>
<dbReference type="InterPro" id="IPR035437">
    <property type="entry name" value="SNase_OB-fold_sf"/>
</dbReference>
<keyword evidence="3" id="KW-1185">Reference proteome</keyword>